<dbReference type="InterPro" id="IPR015424">
    <property type="entry name" value="PyrdxlP-dep_Trfase"/>
</dbReference>
<dbReference type="AlphaFoldDB" id="A0A4Z1BL59"/>
<accession>A0A4Z1BL59</accession>
<dbReference type="OrthoDB" id="9801052at2"/>
<protein>
    <submittedName>
        <fullName evidence="1">Aminotransferase class III-fold pyridoxal phosphate-dependent enzyme</fullName>
    </submittedName>
</protein>
<keyword evidence="1" id="KW-0032">Aminotransferase</keyword>
<dbReference type="GO" id="GO:0008483">
    <property type="term" value="F:transaminase activity"/>
    <property type="evidence" value="ECO:0007669"/>
    <property type="project" value="UniProtKB-KW"/>
</dbReference>
<sequence>DQWQGKAKEFLAAGIEEGVMVLIVGPNVIRLAPSLIIPEPDLDEALTRFEAAVKRVVGQ</sequence>
<proteinExistence type="predicted"/>
<dbReference type="Gene3D" id="3.90.1150.10">
    <property type="entry name" value="Aspartate Aminotransferase, domain 1"/>
    <property type="match status" value="1"/>
</dbReference>
<dbReference type="EMBL" id="SRPF01000073">
    <property type="protein sequence ID" value="TGN37572.1"/>
    <property type="molecule type" value="Genomic_DNA"/>
</dbReference>
<evidence type="ECO:0000313" key="1">
    <source>
        <dbReference type="EMBL" id="TGN37572.1"/>
    </source>
</evidence>
<comment type="caution">
    <text evidence="1">The sequence shown here is derived from an EMBL/GenBank/DDBJ whole genome shotgun (WGS) entry which is preliminary data.</text>
</comment>
<keyword evidence="1" id="KW-0808">Transferase</keyword>
<dbReference type="InterPro" id="IPR015422">
    <property type="entry name" value="PyrdxlP-dep_Trfase_small"/>
</dbReference>
<reference evidence="1 2" key="1">
    <citation type="submission" date="2019-04" db="EMBL/GenBank/DDBJ databases">
        <authorList>
            <person name="Park S."/>
            <person name="Yoon J.-H."/>
        </authorList>
    </citation>
    <scope>NUCLEOTIDE SEQUENCE [LARGE SCALE GENOMIC DNA]</scope>
    <source>
        <strain evidence="1 2">HJM-18</strain>
    </source>
</reference>
<name>A0A4Z1BL59_9GAMM</name>
<organism evidence="1 2">
    <name type="scientific">Marinobacter confluentis</name>
    <dbReference type="NCBI Taxonomy" id="1697557"/>
    <lineage>
        <taxon>Bacteria</taxon>
        <taxon>Pseudomonadati</taxon>
        <taxon>Pseudomonadota</taxon>
        <taxon>Gammaproteobacteria</taxon>
        <taxon>Pseudomonadales</taxon>
        <taxon>Marinobacteraceae</taxon>
        <taxon>Marinobacter</taxon>
    </lineage>
</organism>
<dbReference type="SUPFAM" id="SSF53383">
    <property type="entry name" value="PLP-dependent transferases"/>
    <property type="match status" value="1"/>
</dbReference>
<gene>
    <name evidence="1" type="ORF">E5Q11_17600</name>
</gene>
<feature type="non-terminal residue" evidence="1">
    <location>
        <position position="1"/>
    </location>
</feature>
<dbReference type="Proteomes" id="UP000298325">
    <property type="component" value="Unassembled WGS sequence"/>
</dbReference>
<evidence type="ECO:0000313" key="2">
    <source>
        <dbReference type="Proteomes" id="UP000298325"/>
    </source>
</evidence>
<keyword evidence="2" id="KW-1185">Reference proteome</keyword>